<reference evidence="1 2" key="1">
    <citation type="submission" date="2020-08" db="EMBL/GenBank/DDBJ databases">
        <title>Genomic Encyclopedia of Type Strains, Phase IV (KMG-V): Genome sequencing to study the core and pangenomes of soil and plant-associated prokaryotes.</title>
        <authorList>
            <person name="Whitman W."/>
        </authorList>
    </citation>
    <scope>NUCLEOTIDE SEQUENCE [LARGE SCALE GENOMIC DNA]</scope>
    <source>
        <strain evidence="1 2">X5P3</strain>
    </source>
</reference>
<accession>A0A7W8E814</accession>
<dbReference type="AlphaFoldDB" id="A0A7W8E814"/>
<protein>
    <submittedName>
        <fullName evidence="1">Uncharacterized protein</fullName>
    </submittedName>
</protein>
<name>A0A7W8E814_9BACT</name>
<gene>
    <name evidence="1" type="ORF">HDF15_000684</name>
</gene>
<evidence type="ECO:0000313" key="1">
    <source>
        <dbReference type="EMBL" id="MBB5062357.1"/>
    </source>
</evidence>
<dbReference type="Proteomes" id="UP000584867">
    <property type="component" value="Unassembled WGS sequence"/>
</dbReference>
<dbReference type="EMBL" id="JACHIO010000002">
    <property type="protein sequence ID" value="MBB5062357.1"/>
    <property type="molecule type" value="Genomic_DNA"/>
</dbReference>
<organism evidence="1 2">
    <name type="scientific">Granulicella mallensis</name>
    <dbReference type="NCBI Taxonomy" id="940614"/>
    <lineage>
        <taxon>Bacteria</taxon>
        <taxon>Pseudomonadati</taxon>
        <taxon>Acidobacteriota</taxon>
        <taxon>Terriglobia</taxon>
        <taxon>Terriglobales</taxon>
        <taxon>Acidobacteriaceae</taxon>
        <taxon>Granulicella</taxon>
    </lineage>
</organism>
<evidence type="ECO:0000313" key="2">
    <source>
        <dbReference type="Proteomes" id="UP000584867"/>
    </source>
</evidence>
<sequence length="43" mass="5126">MPVFLIYAKCLRIIDSRYFINIKKFQSFTDADQIQPVFAFHAE</sequence>
<proteinExistence type="predicted"/>
<comment type="caution">
    <text evidence="1">The sequence shown here is derived from an EMBL/GenBank/DDBJ whole genome shotgun (WGS) entry which is preliminary data.</text>
</comment>